<keyword evidence="1" id="KW-0720">Serine protease</keyword>
<feature type="active site" description="Charge relay system" evidence="1">
    <location>
        <position position="172"/>
    </location>
</feature>
<dbReference type="Proteomes" id="UP000054226">
    <property type="component" value="Unassembled WGS sequence"/>
</dbReference>
<dbReference type="InterPro" id="IPR036852">
    <property type="entry name" value="Peptidase_S8/S53_dom_sf"/>
</dbReference>
<name>M2YTL8_9PSEU</name>
<comment type="caution">
    <text evidence="3">The sequence shown here is derived from an EMBL/GenBank/DDBJ whole genome shotgun (WGS) entry which is preliminary data.</text>
</comment>
<feature type="active site" description="Charge relay system" evidence="1">
    <location>
        <position position="205"/>
    </location>
</feature>
<dbReference type="PATRIC" id="fig|1284240.4.peg.7322"/>
<evidence type="ECO:0000313" key="4">
    <source>
        <dbReference type="Proteomes" id="UP000054226"/>
    </source>
</evidence>
<keyword evidence="4" id="KW-1185">Reference proteome</keyword>
<dbReference type="InterPro" id="IPR000209">
    <property type="entry name" value="Peptidase_S8/S53_dom"/>
</dbReference>
<dbReference type="Pfam" id="PF00082">
    <property type="entry name" value="Peptidase_S8"/>
    <property type="match status" value="1"/>
</dbReference>
<dbReference type="EMBL" id="AOHO01000078">
    <property type="protein sequence ID" value="EME51679.1"/>
    <property type="molecule type" value="Genomic_DNA"/>
</dbReference>
<evidence type="ECO:0000256" key="1">
    <source>
        <dbReference type="PROSITE-ProRule" id="PRU01240"/>
    </source>
</evidence>
<organism evidence="3 4">
    <name type="scientific">Amycolatopsis decaplanina DSM 44594</name>
    <dbReference type="NCBI Taxonomy" id="1284240"/>
    <lineage>
        <taxon>Bacteria</taxon>
        <taxon>Bacillati</taxon>
        <taxon>Actinomycetota</taxon>
        <taxon>Actinomycetes</taxon>
        <taxon>Pseudonocardiales</taxon>
        <taxon>Pseudonocardiaceae</taxon>
        <taxon>Amycolatopsis</taxon>
    </lineage>
</organism>
<dbReference type="GO" id="GO:0004252">
    <property type="term" value="F:serine-type endopeptidase activity"/>
    <property type="evidence" value="ECO:0007669"/>
    <property type="project" value="UniProtKB-UniRule"/>
</dbReference>
<evidence type="ECO:0000259" key="2">
    <source>
        <dbReference type="Pfam" id="PF00082"/>
    </source>
</evidence>
<gene>
    <name evidence="3" type="ORF">H074_35879</name>
</gene>
<comment type="similarity">
    <text evidence="1">Belongs to the peptidase S8 family.</text>
</comment>
<accession>M2YTL8</accession>
<protein>
    <recommendedName>
        <fullName evidence="2">Peptidase S8/S53 domain-containing protein</fullName>
    </recommendedName>
</protein>
<reference evidence="3 4" key="1">
    <citation type="journal article" date="2013" name="Genome Announc.">
        <title>Draft Genome Sequence of Amycolatopsis decaplanina Strain DSM 44594T.</title>
        <authorList>
            <person name="Kaur N."/>
            <person name="Kumar S."/>
            <person name="Bala M."/>
            <person name="Raghava G.P."/>
            <person name="Mayilraj S."/>
        </authorList>
    </citation>
    <scope>NUCLEOTIDE SEQUENCE [LARGE SCALE GENOMIC DNA]</scope>
    <source>
        <strain evidence="3 4">DSM 44594</strain>
    </source>
</reference>
<proteinExistence type="inferred from homology"/>
<dbReference type="CDD" id="cd04847">
    <property type="entry name" value="Peptidases_S8_Subtilisin_like_2"/>
    <property type="match status" value="1"/>
</dbReference>
<feature type="active site" description="Charge relay system" evidence="1">
    <location>
        <position position="438"/>
    </location>
</feature>
<keyword evidence="1" id="KW-0645">Protease</keyword>
<feature type="domain" description="Peptidase S8/S53" evidence="2">
    <location>
        <begin position="165"/>
        <end position="494"/>
    </location>
</feature>
<dbReference type="InterPro" id="IPR034074">
    <property type="entry name" value="Y4bN_pept_dom"/>
</dbReference>
<dbReference type="AlphaFoldDB" id="M2YTL8"/>
<dbReference type="PROSITE" id="PS51892">
    <property type="entry name" value="SUBTILASE"/>
    <property type="match status" value="1"/>
</dbReference>
<evidence type="ECO:0000313" key="3">
    <source>
        <dbReference type="EMBL" id="EME51679.1"/>
    </source>
</evidence>
<keyword evidence="1" id="KW-0378">Hydrolase</keyword>
<sequence>MHVRTDARALRRKIEQYRDKTTKSGAPSNEPLIARIDSLRVPTLADLSLGEFSADDIDDNTSYWVELWTRGGSLDSAHDRERVRQEIHWLAQLGGHHGSPTRFEGAERDIFLARLSGNVLSELPSLVPEVYEVHLAQRVRLVEALLQGEASASPPVAVGEPPTDATVVAVHDTGISPAHPYLRPILLGSGSVVPGEPDAADRHGHGTAMSGIAAYPDYLQGIAAGLLNPRIKLIGMRLIPTPTSGPQDDDPELWAERTENSVVEAENLANGHNVVHSLSVGADNPTALRTAWSIGVDRLAWNDGRGRLIVVAAGNVPNDRLATVAEDYPTVNLGEPICQPAQAWNALTVGGYTGLAGPAAQGTGSYPAPLAPSGGLSPYASTDVGGSARPIKPDIVKEAGNTAPGGGLPNTGAQHLSLWTTSYRHGSGELSTQVWATSPAAASAAADLATLARLHPGLGASALRALYVHSARWTPAMMAQFSDRKDRLRAVGYGVPDLRLASGADSNRPVFVHEGALAPGRRQAHLLRVPLPQQVLNDNAETPVRLTVTLAYFVEPTETLDIRRYAGGKLKWEMQGPLESEDQMRRRINALARSTGTSKAKTSGYNWTVGSLHRARGTVQHDCLDLTAR</sequence>
<dbReference type="GO" id="GO:0006508">
    <property type="term" value="P:proteolysis"/>
    <property type="evidence" value="ECO:0007669"/>
    <property type="project" value="UniProtKB-KW"/>
</dbReference>
<dbReference type="SUPFAM" id="SSF52743">
    <property type="entry name" value="Subtilisin-like"/>
    <property type="match status" value="1"/>
</dbReference>
<dbReference type="Gene3D" id="3.40.50.200">
    <property type="entry name" value="Peptidase S8/S53 domain"/>
    <property type="match status" value="1"/>
</dbReference>